<dbReference type="AlphaFoldDB" id="A6GH25"/>
<proteinExistence type="predicted"/>
<organism evidence="3 4">
    <name type="scientific">Plesiocystis pacifica SIR-1</name>
    <dbReference type="NCBI Taxonomy" id="391625"/>
    <lineage>
        <taxon>Bacteria</taxon>
        <taxon>Pseudomonadati</taxon>
        <taxon>Myxococcota</taxon>
        <taxon>Polyangia</taxon>
        <taxon>Nannocystales</taxon>
        <taxon>Nannocystaceae</taxon>
        <taxon>Plesiocystis</taxon>
    </lineage>
</organism>
<feature type="transmembrane region" description="Helical" evidence="2">
    <location>
        <begin position="141"/>
        <end position="162"/>
    </location>
</feature>
<dbReference type="Proteomes" id="UP000005801">
    <property type="component" value="Unassembled WGS sequence"/>
</dbReference>
<feature type="compositionally biased region" description="Low complexity" evidence="1">
    <location>
        <begin position="220"/>
        <end position="229"/>
    </location>
</feature>
<keyword evidence="4" id="KW-1185">Reference proteome</keyword>
<feature type="region of interest" description="Disordered" evidence="1">
    <location>
        <begin position="183"/>
        <end position="260"/>
    </location>
</feature>
<dbReference type="RefSeq" id="WP_006976013.1">
    <property type="nucleotide sequence ID" value="NZ_ABCS01000114.1"/>
</dbReference>
<evidence type="ECO:0000313" key="3">
    <source>
        <dbReference type="EMBL" id="EDM74803.1"/>
    </source>
</evidence>
<evidence type="ECO:0000256" key="2">
    <source>
        <dbReference type="SAM" id="Phobius"/>
    </source>
</evidence>
<dbReference type="EMBL" id="ABCS01000114">
    <property type="protein sequence ID" value="EDM74803.1"/>
    <property type="molecule type" value="Genomic_DNA"/>
</dbReference>
<dbReference type="eggNOG" id="COG0457">
    <property type="taxonomic scope" value="Bacteria"/>
</dbReference>
<dbReference type="SUPFAM" id="SSF48452">
    <property type="entry name" value="TPR-like"/>
    <property type="match status" value="1"/>
</dbReference>
<keyword evidence="2" id="KW-0472">Membrane</keyword>
<reference evidence="3 4" key="1">
    <citation type="submission" date="2007-06" db="EMBL/GenBank/DDBJ databases">
        <authorList>
            <person name="Shimkets L."/>
            <person name="Ferriera S."/>
            <person name="Johnson J."/>
            <person name="Kravitz S."/>
            <person name="Beeson K."/>
            <person name="Sutton G."/>
            <person name="Rogers Y.-H."/>
            <person name="Friedman R."/>
            <person name="Frazier M."/>
            <person name="Venter J.C."/>
        </authorList>
    </citation>
    <scope>NUCLEOTIDE SEQUENCE [LARGE SCALE GENOMIC DNA]</scope>
    <source>
        <strain evidence="3 4">SIR-1</strain>
    </source>
</reference>
<name>A6GH25_9BACT</name>
<gene>
    <name evidence="3" type="ORF">PPSIR1_14235</name>
</gene>
<keyword evidence="2" id="KW-1133">Transmembrane helix</keyword>
<protein>
    <recommendedName>
        <fullName evidence="5">Tetratricopeptide repeat protein</fullName>
    </recommendedName>
</protein>
<evidence type="ECO:0008006" key="5">
    <source>
        <dbReference type="Google" id="ProtNLM"/>
    </source>
</evidence>
<dbReference type="STRING" id="391625.PPSIR1_14235"/>
<dbReference type="InterPro" id="IPR011990">
    <property type="entry name" value="TPR-like_helical_dom_sf"/>
</dbReference>
<feature type="compositionally biased region" description="Acidic residues" evidence="1">
    <location>
        <begin position="230"/>
        <end position="240"/>
    </location>
</feature>
<dbReference type="OrthoDB" id="5523787at2"/>
<evidence type="ECO:0000313" key="4">
    <source>
        <dbReference type="Proteomes" id="UP000005801"/>
    </source>
</evidence>
<sequence length="389" mass="41257">MSRENAHQRWAALVSKSAREGRLSADEQQLREALEHDLGPLGDEGELWGAFGGLGQGIRGEADDEIVLDDLFLALDEAGGPQAASELYFFAEGDADEDDDDVDAHAPVLRVPRRRVERSSAEEEDDVLEVVPASSERRARWLGVAAALILCAGLGVWARALLEPSSMGGPDLDAGVDSRSGAAMAVTRGRQRGEATLADASEAGSGRRGAAREALEEAPIEVPAPVEIEAPPESEAEAGTDDASPPEPQRERGAKPSSLGPDALLEAAQTALVVCERETAVARYTELTERYPSTRAGRAARVSLGRLLLDAGHSREALAQFEAYLDAVEGGRLSEEARLGQIRCLRALGRRAQLLEAIDAFRAAHPGSLHLGRVDTWADEAAAASEASP</sequence>
<dbReference type="Gene3D" id="1.25.40.10">
    <property type="entry name" value="Tetratricopeptide repeat domain"/>
    <property type="match status" value="1"/>
</dbReference>
<comment type="caution">
    <text evidence="3">The sequence shown here is derived from an EMBL/GenBank/DDBJ whole genome shotgun (WGS) entry which is preliminary data.</text>
</comment>
<accession>A6GH25</accession>
<evidence type="ECO:0000256" key="1">
    <source>
        <dbReference type="SAM" id="MobiDB-lite"/>
    </source>
</evidence>
<keyword evidence="2" id="KW-0812">Transmembrane</keyword>